<dbReference type="HOGENOM" id="CLU_1266180_0_0_9"/>
<sequence>MGHFRKERIQFMRKFLALFMASMTLIFALAACGQKDISGDYTATVKMSDINDAAEKADDAITKGFMENMNVTLKMNLDKKNYSISLDSDKLISDVKQYATDHFDEIVDEALKQQKMDRSQITDDLAKKAGYDSAQAFYDELKNQMLKAMEDAMKKEVAKGIDTNSKGSYKVAGGKVIFAEGGSKLGLGQGQINKDGSITIKISDSQLKIDHIDFVKNN</sequence>
<dbReference type="AlphaFoldDB" id="C4GD28"/>
<evidence type="ECO:0000313" key="3">
    <source>
        <dbReference type="Proteomes" id="UP000003494"/>
    </source>
</evidence>
<evidence type="ECO:0000256" key="1">
    <source>
        <dbReference type="SAM" id="SignalP"/>
    </source>
</evidence>
<protein>
    <recommendedName>
        <fullName evidence="4">Lipoprotein</fullName>
    </recommendedName>
</protein>
<evidence type="ECO:0000313" key="2">
    <source>
        <dbReference type="EMBL" id="EEP27878.1"/>
    </source>
</evidence>
<evidence type="ECO:0008006" key="4">
    <source>
        <dbReference type="Google" id="ProtNLM"/>
    </source>
</evidence>
<dbReference type="PROSITE" id="PS51257">
    <property type="entry name" value="PROKAR_LIPOPROTEIN"/>
    <property type="match status" value="1"/>
</dbReference>
<feature type="signal peptide" evidence="1">
    <location>
        <begin position="1"/>
        <end position="30"/>
    </location>
</feature>
<name>C4GD28_9FIRM</name>
<keyword evidence="3" id="KW-1185">Reference proteome</keyword>
<gene>
    <name evidence="2" type="ORF">GCWU000342_01872</name>
</gene>
<feature type="chain" id="PRO_5002936594" description="Lipoprotein" evidence="1">
    <location>
        <begin position="31"/>
        <end position="218"/>
    </location>
</feature>
<proteinExistence type="predicted"/>
<keyword evidence="1" id="KW-0732">Signal</keyword>
<comment type="caution">
    <text evidence="2">The sequence shown here is derived from an EMBL/GenBank/DDBJ whole genome shotgun (WGS) entry which is preliminary data.</text>
</comment>
<dbReference type="Proteomes" id="UP000003494">
    <property type="component" value="Unassembled WGS sequence"/>
</dbReference>
<accession>C4GD28</accession>
<dbReference type="EMBL" id="ACIP02000004">
    <property type="protein sequence ID" value="EEP27878.1"/>
    <property type="molecule type" value="Genomic_DNA"/>
</dbReference>
<organism evidence="2 3">
    <name type="scientific">Shuttleworthella satelles DSM 14600</name>
    <dbReference type="NCBI Taxonomy" id="626523"/>
    <lineage>
        <taxon>Bacteria</taxon>
        <taxon>Bacillati</taxon>
        <taxon>Bacillota</taxon>
        <taxon>Clostridia</taxon>
        <taxon>Lachnospirales</taxon>
        <taxon>Lachnospiraceae</taxon>
        <taxon>Shuttleworthella</taxon>
    </lineage>
</organism>
<dbReference type="STRING" id="626523.GCWU000342_01872"/>
<reference evidence="2" key="1">
    <citation type="submission" date="2009-04" db="EMBL/GenBank/DDBJ databases">
        <authorList>
            <person name="Weinstock G."/>
            <person name="Sodergren E."/>
            <person name="Clifton S."/>
            <person name="Fulton L."/>
            <person name="Fulton B."/>
            <person name="Courtney L."/>
            <person name="Fronick C."/>
            <person name="Harrison M."/>
            <person name="Strong C."/>
            <person name="Farmer C."/>
            <person name="Delahaunty K."/>
            <person name="Markovic C."/>
            <person name="Hall O."/>
            <person name="Minx P."/>
            <person name="Tomlinson C."/>
            <person name="Mitreva M."/>
            <person name="Nelson J."/>
            <person name="Hou S."/>
            <person name="Wollam A."/>
            <person name="Pepin K.H."/>
            <person name="Johnson M."/>
            <person name="Bhonagiri V."/>
            <person name="Nash W.E."/>
            <person name="Warren W."/>
            <person name="Chinwalla A."/>
            <person name="Mardis E.R."/>
            <person name="Wilson R.K."/>
        </authorList>
    </citation>
    <scope>NUCLEOTIDE SEQUENCE [LARGE SCALE GENOMIC DNA]</scope>
    <source>
        <strain evidence="2">DSM 14600</strain>
    </source>
</reference>